<organism evidence="2 3">
    <name type="scientific">Levilactobacillus brevis</name>
    <name type="common">Lactobacillus brevis</name>
    <dbReference type="NCBI Taxonomy" id="1580"/>
    <lineage>
        <taxon>Bacteria</taxon>
        <taxon>Bacillati</taxon>
        <taxon>Bacillota</taxon>
        <taxon>Bacilli</taxon>
        <taxon>Lactobacillales</taxon>
        <taxon>Lactobacillaceae</taxon>
        <taxon>Levilactobacillus</taxon>
    </lineage>
</organism>
<accession>A0AAJ5FGI8</accession>
<protein>
    <submittedName>
        <fullName evidence="2">Uncharacterized protein</fullName>
    </submittedName>
</protein>
<dbReference type="EMBL" id="QFDK01000012">
    <property type="protein sequence ID" value="TOZ02617.1"/>
    <property type="molecule type" value="Genomic_DNA"/>
</dbReference>
<keyword evidence="1" id="KW-0732">Signal</keyword>
<gene>
    <name evidence="2" type="ORF">DIS17_10255</name>
</gene>
<feature type="chain" id="PRO_5042613282" evidence="1">
    <location>
        <begin position="21"/>
        <end position="219"/>
    </location>
</feature>
<dbReference type="Proteomes" id="UP000785759">
    <property type="component" value="Unassembled WGS sequence"/>
</dbReference>
<reference evidence="2" key="1">
    <citation type="submission" date="2018-05" db="EMBL/GenBank/DDBJ databases">
        <title>Genome Comparison of Lactic Acid Bacteria Isolated from non-Wheat Sourdough.</title>
        <authorList>
            <person name="Rice T."/>
            <person name="Axel C."/>
            <person name="Lynch K.M."/>
            <person name="Benz C."/>
            <person name="Arendt E.K."/>
            <person name="Coffey A."/>
        </authorList>
    </citation>
    <scope>NUCLEOTIDE SEQUENCE</scope>
    <source>
        <strain evidence="2">TR055</strain>
    </source>
</reference>
<dbReference type="AlphaFoldDB" id="A0AAJ5FGI8"/>
<evidence type="ECO:0000256" key="1">
    <source>
        <dbReference type="SAM" id="SignalP"/>
    </source>
</evidence>
<feature type="signal peptide" evidence="1">
    <location>
        <begin position="1"/>
        <end position="20"/>
    </location>
</feature>
<name>A0AAJ5FGI8_LEVBR</name>
<comment type="caution">
    <text evidence="2">The sequence shown here is derived from an EMBL/GenBank/DDBJ whole genome shotgun (WGS) entry which is preliminary data.</text>
</comment>
<dbReference type="RefSeq" id="WP_097545743.1">
    <property type="nucleotide sequence ID" value="NZ_BEWS01000008.1"/>
</dbReference>
<evidence type="ECO:0000313" key="3">
    <source>
        <dbReference type="Proteomes" id="UP000785759"/>
    </source>
</evidence>
<proteinExistence type="predicted"/>
<sequence length="219" mass="24268">MKNVVLIKLGIAALSISMFAVTDMSASANAVATVSPKVNTEKVTSGIPEKDTGKLQVADQYVRVKDNQFVLDKSAINHLDSETIEMVKDSISQANEQILKYNGMIDVTTKQIIFRGDMVKRQSHEVRGYWWGVRHIFRSNKAVNDFAHDLDMHSRTLAAAGIIAGGTANIFAGSVAAVSSWYINGMANDLRYYNSTHSKSKIYMDVNEALQYSFGVWHD</sequence>
<evidence type="ECO:0000313" key="2">
    <source>
        <dbReference type="EMBL" id="TOZ02617.1"/>
    </source>
</evidence>